<dbReference type="OrthoDB" id="9795973at2"/>
<dbReference type="Gene3D" id="3.40.50.10110">
    <property type="entry name" value="DNA polymerase III subunit chi"/>
    <property type="match status" value="1"/>
</dbReference>
<protein>
    <submittedName>
        <fullName evidence="1">DNA polymerase III, chi subunit</fullName>
    </submittedName>
</protein>
<proteinExistence type="predicted"/>
<dbReference type="GO" id="GO:0003677">
    <property type="term" value="F:DNA binding"/>
    <property type="evidence" value="ECO:0007669"/>
    <property type="project" value="InterPro"/>
</dbReference>
<dbReference type="InterPro" id="IPR007459">
    <property type="entry name" value="DNA_pol3_chi"/>
</dbReference>
<keyword evidence="2" id="KW-1185">Reference proteome</keyword>
<dbReference type="PANTHER" id="PTHR38767">
    <property type="entry name" value="DNA POLYMERASE III SUBUNIT CHI"/>
    <property type="match status" value="1"/>
</dbReference>
<dbReference type="RefSeq" id="WP_093421174.1">
    <property type="nucleotide sequence ID" value="NZ_FOXA01000007.1"/>
</dbReference>
<dbReference type="PANTHER" id="PTHR38767:SF1">
    <property type="entry name" value="DNA POLYMERASE III SUBUNIT CHI"/>
    <property type="match status" value="1"/>
</dbReference>
<dbReference type="GO" id="GO:0006260">
    <property type="term" value="P:DNA replication"/>
    <property type="evidence" value="ECO:0007669"/>
    <property type="project" value="InterPro"/>
</dbReference>
<dbReference type="STRING" id="441119.SAMN04488047_10710"/>
<reference evidence="1 2" key="1">
    <citation type="submission" date="2016-10" db="EMBL/GenBank/DDBJ databases">
        <authorList>
            <person name="de Groot N.N."/>
        </authorList>
    </citation>
    <scope>NUCLEOTIDE SEQUENCE [LARGE SCALE GENOMIC DNA]</scope>
    <source>
        <strain evidence="1 2">DSM 19547</strain>
    </source>
</reference>
<organism evidence="1 2">
    <name type="scientific">Tranquillimonas alkanivorans</name>
    <dbReference type="NCBI Taxonomy" id="441119"/>
    <lineage>
        <taxon>Bacteria</taxon>
        <taxon>Pseudomonadati</taxon>
        <taxon>Pseudomonadota</taxon>
        <taxon>Alphaproteobacteria</taxon>
        <taxon>Rhodobacterales</taxon>
        <taxon>Roseobacteraceae</taxon>
        <taxon>Tranquillimonas</taxon>
    </lineage>
</organism>
<dbReference type="AlphaFoldDB" id="A0A1I5QLG3"/>
<dbReference type="NCBIfam" id="NF004347">
    <property type="entry name" value="PRK05728.1-4"/>
    <property type="match status" value="1"/>
</dbReference>
<dbReference type="Proteomes" id="UP000199356">
    <property type="component" value="Unassembled WGS sequence"/>
</dbReference>
<dbReference type="EMBL" id="FOXA01000007">
    <property type="protein sequence ID" value="SFP47099.1"/>
    <property type="molecule type" value="Genomic_DNA"/>
</dbReference>
<dbReference type="GO" id="GO:0003887">
    <property type="term" value="F:DNA-directed DNA polymerase activity"/>
    <property type="evidence" value="ECO:0007669"/>
    <property type="project" value="InterPro"/>
</dbReference>
<evidence type="ECO:0000313" key="2">
    <source>
        <dbReference type="Proteomes" id="UP000199356"/>
    </source>
</evidence>
<dbReference type="InterPro" id="IPR036768">
    <property type="entry name" value="PolIII_chi_sf"/>
</dbReference>
<dbReference type="Pfam" id="PF04364">
    <property type="entry name" value="DNA_pol3_chi"/>
    <property type="match status" value="1"/>
</dbReference>
<accession>A0A1I5QLG3</accession>
<gene>
    <name evidence="1" type="ORF">SAMN04488047_10710</name>
</gene>
<dbReference type="GO" id="GO:0032298">
    <property type="term" value="P:positive regulation of DNA-templated DNA replication initiation"/>
    <property type="evidence" value="ECO:0007669"/>
    <property type="project" value="TreeGrafter"/>
</dbReference>
<name>A0A1I5QLG3_9RHOB</name>
<dbReference type="SUPFAM" id="SSF102400">
    <property type="entry name" value="DNA polymerase III chi subunit"/>
    <property type="match status" value="1"/>
</dbReference>
<sequence length="152" mass="16890">MGAAYFYHLTRRPLEETLPVLLERARGAGWRVIVRGQTPRRMDWLDEKLWLLGEDSFLPHGLSGGPHDADQPVLLTTGPGNPNRAACLMSVDGADVTPEEVTALERICVLFDGNDADALDKARGQWRALTKAGCAAQYWSEESGRWEKRAET</sequence>
<evidence type="ECO:0000313" key="1">
    <source>
        <dbReference type="EMBL" id="SFP47099.1"/>
    </source>
</evidence>